<keyword evidence="8" id="KW-0456">Lyase</keyword>
<evidence type="ECO:0000259" key="7">
    <source>
        <dbReference type="SMART" id="SM00237"/>
    </source>
</evidence>
<sequence length="1242" mass="130102">MAETGFQIKLDSSMARLFRVVLLLMFTSLPVIGMAQQTFEDRFTTVSYTRNDGSLNFSGGWEENGEPTDPTSDRITILGGELRILNMDYNTIERRLDLSSTTAVTFTMDYREISGNEQINVEFFDGTSWNARRTLNGSGSITYDLTAAERNANAGVRFVTNTEGWGNTEEYRLDNVLFTATYPTSVLIDDPVVDEGAGTVTFTATHVGPNTFLNLPFTVNYVTNAGTATDGLDYTGVSGTLLFTGTSGYSQTITVNILEDTFYELPETFEIEMTSTSNGSVNIDNRGVGTITDNEVVLGDTPLVLFEEFDGYMDYSSASGTLRTQDNNTDACSITTNSSSTLTSAIPAGATIEKATLYWTNSGQMDPIVNFEGADIDAQLVYRTTILGLEFHNHSADVTTMLQGIPDPTTNVFDFTGLTIDNSGNYCSYGVTLGGWALVVYYTAPGLPASTINLYQGFDGNQNETTSFGLSGFYAIGSAGSKTSILSWEGDQTLANNESLQFNTPLTGTNTLTGDGDNTGGNPFNSTNYDNVGVPITNNANQHGVDLDTYDVSSFILPGETSATTVVNVGQDFVMMNAVILKVPSNIIVGRVFEDINYGGGPGRDLTTSGGAGIPNAIVELYDSGGTLVFTTTTNASGQYTFAGMQNGTYTVRVVNNSVRSTRPNGSSCGSCMPVQTYKADYAGGSITADVNKVGGNNPAATDVGPGTLTGAQSTGTITIVNEGAVGMDFGFSFNTIVNTNETGQGSLYQFVTNSNELGSGTMDIEANALFDPAAGEDLSVFMIPPTGDALGRTADANYTAGVFSIDITSVDLPVITGVNTVIDSRTQTAYSGDSNAGTVGAGGTAVGTAATGLPNYQLPEIQLYKPGGEIFINTGTDNAIRYLSLYTDDKSAILIDGGSLTVSNNLIGVNATGSNEGAILVGVEIKDGISIIDGNYIATTADNGIFIDGGNSTTIRDNHFTNNGNAICQATIEVKSGTGIVIQSNLLENSAGHGIDAGQISDPITIDQNTITTSGLLGGACLAGILLGDDDAAITGNVIHTNAGAGLELTGNSSGNLISQNSFYANGTTVPSLGIDLGGDGVTLNDSGDGDNGPNGRANFPILQLAVSNGTTLTVQGWSRPGARLEFFLTDVEEGTAAAGDNQFAYSSDYGEGQTYLLTFTEGSGADLDGTSSSYTDVDGNTDTTNKFRFVVPAPPGTHVGALLTATATLGNSTSEFSPRSVIIVPTVITNRRITYRVDPN</sequence>
<proteinExistence type="predicted"/>
<evidence type="ECO:0000256" key="5">
    <source>
        <dbReference type="ARBA" id="ARBA00022837"/>
    </source>
</evidence>
<protein>
    <submittedName>
        <fullName evidence="8">Parallel beta helix pectate lyase-like protein</fullName>
    </submittedName>
</protein>
<name>A0A4R6TJ56_9FLAO</name>
<gene>
    <name evidence="8" type="ORF">CLV82_1522</name>
</gene>
<dbReference type="AlphaFoldDB" id="A0A4R6TJ56"/>
<keyword evidence="3" id="KW-0732">Signal</keyword>
<comment type="caution">
    <text evidence="8">The sequence shown here is derived from an EMBL/GenBank/DDBJ whole genome shotgun (WGS) entry which is preliminary data.</text>
</comment>
<evidence type="ECO:0000256" key="4">
    <source>
        <dbReference type="ARBA" id="ARBA00022737"/>
    </source>
</evidence>
<dbReference type="Gene3D" id="2.60.40.10">
    <property type="entry name" value="Immunoglobulins"/>
    <property type="match status" value="1"/>
</dbReference>
<comment type="subcellular location">
    <subcellularLocation>
        <location evidence="1">Secreted</location>
    </subcellularLocation>
</comment>
<dbReference type="InterPro" id="IPR033764">
    <property type="entry name" value="Sdr_B"/>
</dbReference>
<dbReference type="Gene3D" id="2.60.40.2030">
    <property type="match status" value="1"/>
</dbReference>
<dbReference type="SUPFAM" id="SSF51126">
    <property type="entry name" value="Pectin lyase-like"/>
    <property type="match status" value="1"/>
</dbReference>
<dbReference type="Pfam" id="PF03160">
    <property type="entry name" value="Calx-beta"/>
    <property type="match status" value="1"/>
</dbReference>
<dbReference type="SMART" id="SM00237">
    <property type="entry name" value="Calx_beta"/>
    <property type="match status" value="1"/>
</dbReference>
<dbReference type="SUPFAM" id="SSF141072">
    <property type="entry name" value="CalX-like"/>
    <property type="match status" value="1"/>
</dbReference>
<dbReference type="InterPro" id="IPR011050">
    <property type="entry name" value="Pectin_lyase_fold/virulence"/>
</dbReference>
<dbReference type="Gene3D" id="2.160.20.10">
    <property type="entry name" value="Single-stranded right-handed beta-helix, Pectin lyase-like"/>
    <property type="match status" value="1"/>
</dbReference>
<feature type="region of interest" description="Disordered" evidence="6">
    <location>
        <begin position="505"/>
        <end position="527"/>
    </location>
</feature>
<feature type="domain" description="Calx-beta" evidence="7">
    <location>
        <begin position="173"/>
        <end position="274"/>
    </location>
</feature>
<dbReference type="GO" id="GO:0005576">
    <property type="term" value="C:extracellular region"/>
    <property type="evidence" value="ECO:0007669"/>
    <property type="project" value="UniProtKB-SubCell"/>
</dbReference>
<dbReference type="InterPro" id="IPR003644">
    <property type="entry name" value="Calx_beta"/>
</dbReference>
<evidence type="ECO:0000256" key="6">
    <source>
        <dbReference type="SAM" id="MobiDB-lite"/>
    </source>
</evidence>
<feature type="compositionally biased region" description="Low complexity" evidence="6">
    <location>
        <begin position="505"/>
        <end position="525"/>
    </location>
</feature>
<dbReference type="GO" id="GO:0007154">
    <property type="term" value="P:cell communication"/>
    <property type="evidence" value="ECO:0007669"/>
    <property type="project" value="InterPro"/>
</dbReference>
<dbReference type="Proteomes" id="UP000295468">
    <property type="component" value="Unassembled WGS sequence"/>
</dbReference>
<reference evidence="8 9" key="1">
    <citation type="submission" date="2019-03" db="EMBL/GenBank/DDBJ databases">
        <title>Genomic Encyclopedia of Archaeal and Bacterial Type Strains, Phase II (KMG-II): from individual species to whole genera.</title>
        <authorList>
            <person name="Goeker M."/>
        </authorList>
    </citation>
    <scope>NUCLEOTIDE SEQUENCE [LARGE SCALE GENOMIC DNA]</scope>
    <source>
        <strain evidence="8 9">DSM 18435</strain>
    </source>
</reference>
<organism evidence="8 9">
    <name type="scientific">Zeaxanthinibacter enoshimensis</name>
    <dbReference type="NCBI Taxonomy" id="392009"/>
    <lineage>
        <taxon>Bacteria</taxon>
        <taxon>Pseudomonadati</taxon>
        <taxon>Bacteroidota</taxon>
        <taxon>Flavobacteriia</taxon>
        <taxon>Flavobacteriales</taxon>
        <taxon>Flavobacteriaceae</taxon>
        <taxon>Zeaxanthinibacter</taxon>
    </lineage>
</organism>
<dbReference type="SUPFAM" id="SSF117074">
    <property type="entry name" value="Hypothetical protein PA1324"/>
    <property type="match status" value="1"/>
</dbReference>
<keyword evidence="9" id="KW-1185">Reference proteome</keyword>
<evidence type="ECO:0000313" key="8">
    <source>
        <dbReference type="EMBL" id="TDQ30826.1"/>
    </source>
</evidence>
<dbReference type="EMBL" id="SNYI01000002">
    <property type="protein sequence ID" value="TDQ30826.1"/>
    <property type="molecule type" value="Genomic_DNA"/>
</dbReference>
<dbReference type="InterPro" id="IPR013783">
    <property type="entry name" value="Ig-like_fold"/>
</dbReference>
<dbReference type="Pfam" id="PF13229">
    <property type="entry name" value="Beta_helix"/>
    <property type="match status" value="1"/>
</dbReference>
<accession>A0A4R6TJ56</accession>
<evidence type="ECO:0000256" key="3">
    <source>
        <dbReference type="ARBA" id="ARBA00022729"/>
    </source>
</evidence>
<dbReference type="GO" id="GO:0016020">
    <property type="term" value="C:membrane"/>
    <property type="evidence" value="ECO:0007669"/>
    <property type="project" value="InterPro"/>
</dbReference>
<dbReference type="InterPro" id="IPR006626">
    <property type="entry name" value="PbH1"/>
</dbReference>
<evidence type="ECO:0000313" key="9">
    <source>
        <dbReference type="Proteomes" id="UP000295468"/>
    </source>
</evidence>
<dbReference type="InterPro" id="IPR038081">
    <property type="entry name" value="CalX-like_sf"/>
</dbReference>
<evidence type="ECO:0000256" key="2">
    <source>
        <dbReference type="ARBA" id="ARBA00022525"/>
    </source>
</evidence>
<dbReference type="InterPro" id="IPR012334">
    <property type="entry name" value="Pectin_lyas_fold"/>
</dbReference>
<dbReference type="InterPro" id="IPR039448">
    <property type="entry name" value="Beta_helix"/>
</dbReference>
<keyword evidence="4" id="KW-0677">Repeat</keyword>
<dbReference type="GO" id="GO:0016829">
    <property type="term" value="F:lyase activity"/>
    <property type="evidence" value="ECO:0007669"/>
    <property type="project" value="UniProtKB-KW"/>
</dbReference>
<dbReference type="SMART" id="SM00710">
    <property type="entry name" value="PbH1"/>
    <property type="match status" value="8"/>
</dbReference>
<keyword evidence="5" id="KW-0106">Calcium</keyword>
<dbReference type="Pfam" id="PF17210">
    <property type="entry name" value="SdrD_B"/>
    <property type="match status" value="1"/>
</dbReference>
<evidence type="ECO:0000256" key="1">
    <source>
        <dbReference type="ARBA" id="ARBA00004613"/>
    </source>
</evidence>
<keyword evidence="2" id="KW-0964">Secreted</keyword>